<evidence type="ECO:0000313" key="3">
    <source>
        <dbReference type="EMBL" id="EHO39784.1"/>
    </source>
</evidence>
<proteinExistence type="predicted"/>
<dbReference type="GO" id="GO:1990112">
    <property type="term" value="C:RQC complex"/>
    <property type="evidence" value="ECO:0007669"/>
    <property type="project" value="TreeGrafter"/>
</dbReference>
<dbReference type="PANTHER" id="PTHR15239:SF6">
    <property type="entry name" value="RIBOSOME QUALITY CONTROL COMPLEX SUBUNIT NEMF"/>
    <property type="match status" value="1"/>
</dbReference>
<dbReference type="STRING" id="880073.Cabys_2920"/>
<dbReference type="HOGENOM" id="CLU_076487_2_0_0"/>
<name>H1XYG6_CALAY</name>
<dbReference type="InterPro" id="IPR008532">
    <property type="entry name" value="NFACT_RNA-bd"/>
</dbReference>
<reference evidence="3 4" key="1">
    <citation type="submission" date="2011-09" db="EMBL/GenBank/DDBJ databases">
        <title>The permanent draft genome of Caldithrix abyssi DSM 13497.</title>
        <authorList>
            <consortium name="US DOE Joint Genome Institute (JGI-PGF)"/>
            <person name="Lucas S."/>
            <person name="Han J."/>
            <person name="Lapidus A."/>
            <person name="Bruce D."/>
            <person name="Goodwin L."/>
            <person name="Pitluck S."/>
            <person name="Peters L."/>
            <person name="Kyrpides N."/>
            <person name="Mavromatis K."/>
            <person name="Ivanova N."/>
            <person name="Mikhailova N."/>
            <person name="Chertkov O."/>
            <person name="Detter J.C."/>
            <person name="Tapia R."/>
            <person name="Han C."/>
            <person name="Land M."/>
            <person name="Hauser L."/>
            <person name="Markowitz V."/>
            <person name="Cheng J.-F."/>
            <person name="Hugenholtz P."/>
            <person name="Woyke T."/>
            <person name="Wu D."/>
            <person name="Spring S."/>
            <person name="Brambilla E."/>
            <person name="Klenk H.-P."/>
            <person name="Eisen J.A."/>
        </authorList>
    </citation>
    <scope>NUCLEOTIDE SEQUENCE [LARGE SCALE GENOMIC DNA]</scope>
    <source>
        <strain evidence="3 4">DSM 13497</strain>
    </source>
</reference>
<evidence type="ECO:0000259" key="1">
    <source>
        <dbReference type="Pfam" id="PF05670"/>
    </source>
</evidence>
<gene>
    <name evidence="2" type="ORF">Cabys_2920</name>
    <name evidence="3" type="ORF">Calab_0131</name>
</gene>
<feature type="domain" description="NFACT RNA-binding" evidence="1">
    <location>
        <begin position="2"/>
        <end position="107"/>
    </location>
</feature>
<dbReference type="PaxDb" id="880073-Calab_0131"/>
<dbReference type="EMBL" id="CM001402">
    <property type="protein sequence ID" value="EHO39784.1"/>
    <property type="molecule type" value="Genomic_DNA"/>
</dbReference>
<dbReference type="Pfam" id="PF05670">
    <property type="entry name" value="NFACT-R_1"/>
    <property type="match status" value="1"/>
</dbReference>
<dbReference type="Proteomes" id="UP000183868">
    <property type="component" value="Chromosome"/>
</dbReference>
<dbReference type="Proteomes" id="UP000004671">
    <property type="component" value="Chromosome"/>
</dbReference>
<evidence type="ECO:0000313" key="5">
    <source>
        <dbReference type="Proteomes" id="UP000183868"/>
    </source>
</evidence>
<dbReference type="InterPro" id="IPR051608">
    <property type="entry name" value="RQC_Subunit_NEMF"/>
</dbReference>
<evidence type="ECO:0000313" key="2">
    <source>
        <dbReference type="EMBL" id="APF19668.1"/>
    </source>
</evidence>
<dbReference type="PANTHER" id="PTHR15239">
    <property type="entry name" value="NUCLEAR EXPORT MEDIATOR FACTOR NEMF"/>
    <property type="match status" value="1"/>
</dbReference>
<dbReference type="OrthoDB" id="9766163at2"/>
<accession>H1XYG6</accession>
<sequence length="124" mass="14102">MKVKKFRSTSGLDIWVGMDDATNDQLTFKESHGNDLWFHVHGFPGSHVILRCGETEVEADKQSIKEAAQLAAYFSKMRNAKKVAVHYCRVFDVKKPRGAKPGSVVIQKFKKMLVQPQLILDELR</sequence>
<dbReference type="InParanoid" id="H1XYG6"/>
<dbReference type="GO" id="GO:0000049">
    <property type="term" value="F:tRNA binding"/>
    <property type="evidence" value="ECO:0007669"/>
    <property type="project" value="TreeGrafter"/>
</dbReference>
<evidence type="ECO:0000313" key="4">
    <source>
        <dbReference type="Proteomes" id="UP000004671"/>
    </source>
</evidence>
<keyword evidence="4" id="KW-1185">Reference proteome</keyword>
<protein>
    <recommendedName>
        <fullName evidence="1">NFACT RNA-binding domain-containing protein</fullName>
    </recommendedName>
</protein>
<dbReference type="AlphaFoldDB" id="H1XYG6"/>
<dbReference type="EMBL" id="CP018099">
    <property type="protein sequence ID" value="APF19668.1"/>
    <property type="molecule type" value="Genomic_DNA"/>
</dbReference>
<dbReference type="GO" id="GO:0043023">
    <property type="term" value="F:ribosomal large subunit binding"/>
    <property type="evidence" value="ECO:0007669"/>
    <property type="project" value="TreeGrafter"/>
</dbReference>
<dbReference type="KEGG" id="caby:Cabys_2920"/>
<dbReference type="RefSeq" id="WP_006926667.1">
    <property type="nucleotide sequence ID" value="NZ_CM001402.1"/>
</dbReference>
<dbReference type="eggNOG" id="COG1293">
    <property type="taxonomic scope" value="Bacteria"/>
</dbReference>
<reference evidence="2 5" key="2">
    <citation type="submission" date="2016-11" db="EMBL/GenBank/DDBJ databases">
        <title>Genomic analysis of Caldithrix abyssi and proposal of a novel bacterial phylum Caldithrichaeota.</title>
        <authorList>
            <person name="Kublanov I."/>
            <person name="Sigalova O."/>
            <person name="Gavrilov S."/>
            <person name="Lebedinsky A."/>
            <person name="Ivanova N."/>
            <person name="Daum C."/>
            <person name="Reddy T."/>
            <person name="Klenk H.P."/>
            <person name="Goker M."/>
            <person name="Reva O."/>
            <person name="Miroshnichenko M."/>
            <person name="Kyprides N."/>
            <person name="Woyke T."/>
            <person name="Gelfand M."/>
        </authorList>
    </citation>
    <scope>NUCLEOTIDE SEQUENCE [LARGE SCALE GENOMIC DNA]</scope>
    <source>
        <strain evidence="2 5">LF13</strain>
    </source>
</reference>
<dbReference type="GO" id="GO:0072344">
    <property type="term" value="P:rescue of stalled ribosome"/>
    <property type="evidence" value="ECO:0007669"/>
    <property type="project" value="TreeGrafter"/>
</dbReference>
<organism evidence="3 4">
    <name type="scientific">Caldithrix abyssi DSM 13497</name>
    <dbReference type="NCBI Taxonomy" id="880073"/>
    <lineage>
        <taxon>Bacteria</taxon>
        <taxon>Pseudomonadati</taxon>
        <taxon>Calditrichota</taxon>
        <taxon>Calditrichia</taxon>
        <taxon>Calditrichales</taxon>
        <taxon>Calditrichaceae</taxon>
        <taxon>Caldithrix</taxon>
    </lineage>
</organism>